<evidence type="ECO:0000313" key="2">
    <source>
        <dbReference type="Proteomes" id="UP001633002"/>
    </source>
</evidence>
<proteinExistence type="predicted"/>
<reference evidence="1 2" key="1">
    <citation type="submission" date="2024-09" db="EMBL/GenBank/DDBJ databases">
        <title>Chromosome-scale assembly of Riccia sorocarpa.</title>
        <authorList>
            <person name="Paukszto L."/>
        </authorList>
    </citation>
    <scope>NUCLEOTIDE SEQUENCE [LARGE SCALE GENOMIC DNA]</scope>
    <source>
        <strain evidence="1">LP-2024</strain>
        <tissue evidence="1">Aerial parts of the thallus</tissue>
    </source>
</reference>
<comment type="caution">
    <text evidence="1">The sequence shown here is derived from an EMBL/GenBank/DDBJ whole genome shotgun (WGS) entry which is preliminary data.</text>
</comment>
<dbReference type="SUPFAM" id="SSF51621">
    <property type="entry name" value="Phosphoenolpyruvate/pyruvate domain"/>
    <property type="match status" value="1"/>
</dbReference>
<keyword evidence="2" id="KW-1185">Reference proteome</keyword>
<dbReference type="PANTHER" id="PTHR42905">
    <property type="entry name" value="PHOSPHOENOLPYRUVATE CARBOXYLASE"/>
    <property type="match status" value="1"/>
</dbReference>
<dbReference type="EMBL" id="JBJQOH010000003">
    <property type="protein sequence ID" value="KAL3691441.1"/>
    <property type="molecule type" value="Genomic_DNA"/>
</dbReference>
<dbReference type="InterPro" id="IPR015813">
    <property type="entry name" value="Pyrv/PenolPyrv_kinase-like_dom"/>
</dbReference>
<protein>
    <recommendedName>
        <fullName evidence="3">Isocitrate lyase</fullName>
    </recommendedName>
</protein>
<dbReference type="InterPro" id="IPR039556">
    <property type="entry name" value="ICL/PEPM"/>
</dbReference>
<dbReference type="PANTHER" id="PTHR42905:SF2">
    <property type="entry name" value="PHOSPHOENOLPYRUVATE CARBOXYLASE FAMILY PROTEIN"/>
    <property type="match status" value="1"/>
</dbReference>
<gene>
    <name evidence="1" type="ORF">R1sor_005092</name>
</gene>
<organism evidence="1 2">
    <name type="scientific">Riccia sorocarpa</name>
    <dbReference type="NCBI Taxonomy" id="122646"/>
    <lineage>
        <taxon>Eukaryota</taxon>
        <taxon>Viridiplantae</taxon>
        <taxon>Streptophyta</taxon>
        <taxon>Embryophyta</taxon>
        <taxon>Marchantiophyta</taxon>
        <taxon>Marchantiopsida</taxon>
        <taxon>Marchantiidae</taxon>
        <taxon>Marchantiales</taxon>
        <taxon>Ricciaceae</taxon>
        <taxon>Riccia</taxon>
    </lineage>
</organism>
<dbReference type="CDD" id="cd00377">
    <property type="entry name" value="ICL_PEPM"/>
    <property type="match status" value="1"/>
</dbReference>
<dbReference type="Proteomes" id="UP001633002">
    <property type="component" value="Unassembled WGS sequence"/>
</dbReference>
<evidence type="ECO:0008006" key="3">
    <source>
        <dbReference type="Google" id="ProtNLM"/>
    </source>
</evidence>
<evidence type="ECO:0000313" key="1">
    <source>
        <dbReference type="EMBL" id="KAL3691441.1"/>
    </source>
</evidence>
<name>A0ABD3HKK6_9MARC</name>
<dbReference type="Pfam" id="PF13714">
    <property type="entry name" value="PEP_mutase"/>
    <property type="match status" value="1"/>
</dbReference>
<accession>A0ABD3HKK6</accession>
<dbReference type="Gene3D" id="3.20.20.60">
    <property type="entry name" value="Phosphoenolpyruvate-binding domains"/>
    <property type="match status" value="1"/>
</dbReference>
<dbReference type="GO" id="GO:0003824">
    <property type="term" value="F:catalytic activity"/>
    <property type="evidence" value="ECO:0007669"/>
    <property type="project" value="UniProtKB-ARBA"/>
</dbReference>
<sequence length="547" mass="58870">MVLTEAIHSSIGSRNLTDCPPSTSSECCSSCSTSSSILARPSGRVKFTRQDALGKNAFAHSAIIWRGNRGRREENVATTYRNCRESARVYNVRALSDDGGGGEGGRGSQAAALRRILADPGVHLGPACFDALSARLVEQAGFAFTFMSGFAVAAARLGAPDMGLLSYGEVLDQGRQICDAVSIPVVGDGDNGYGNVLNVKRTVKGFIQAGFAGILIEDQESPKSCGHFSGKKVVSREEALRRVKAAVDARDETNSDIVIFARSDARQAESLEEALWRVEQFAALGADVIFIDALASEEEMRAFCKVAPGTPKMANMLEGGGRTPILSPQQLEDLGFKLVAYPLSLIGVAMQAMKDALDGLRTGQLPAQDRLPRFEEMKSTLGIEYYLNEEKRYEDPIVIAPTVPEPVDLKNEIAEEPFVLEPEESEEIKPKEVEVVETLTTSVSDGWDRAGYRGVTDTLQSISGRSLRVKITGRDGVVKLDVEIPAGFLEPLASSIPVFAGVNVRQLLEESLSKLSSGAGGGKTLVDIASRNGDRIQIILVQPFERV</sequence>
<dbReference type="AlphaFoldDB" id="A0ABD3HKK6"/>
<dbReference type="InterPro" id="IPR040442">
    <property type="entry name" value="Pyrv_kinase-like_dom_sf"/>
</dbReference>